<organism evidence="1">
    <name type="scientific">Medioppia subpectinata</name>
    <dbReference type="NCBI Taxonomy" id="1979941"/>
    <lineage>
        <taxon>Eukaryota</taxon>
        <taxon>Metazoa</taxon>
        <taxon>Ecdysozoa</taxon>
        <taxon>Arthropoda</taxon>
        <taxon>Chelicerata</taxon>
        <taxon>Arachnida</taxon>
        <taxon>Acari</taxon>
        <taxon>Acariformes</taxon>
        <taxon>Sarcoptiformes</taxon>
        <taxon>Oribatida</taxon>
        <taxon>Brachypylina</taxon>
        <taxon>Oppioidea</taxon>
        <taxon>Oppiidae</taxon>
        <taxon>Medioppia</taxon>
    </lineage>
</organism>
<accession>A0A7R9KZ87</accession>
<gene>
    <name evidence="1" type="ORF">OSB1V03_LOCUS12602</name>
</gene>
<keyword evidence="2" id="KW-1185">Reference proteome</keyword>
<evidence type="ECO:0000313" key="2">
    <source>
        <dbReference type="Proteomes" id="UP000759131"/>
    </source>
</evidence>
<reference evidence="1" key="1">
    <citation type="submission" date="2020-11" db="EMBL/GenBank/DDBJ databases">
        <authorList>
            <person name="Tran Van P."/>
        </authorList>
    </citation>
    <scope>NUCLEOTIDE SEQUENCE</scope>
</reference>
<name>A0A7R9KZ87_9ACAR</name>
<protein>
    <submittedName>
        <fullName evidence="1">Uncharacterized protein</fullName>
    </submittedName>
</protein>
<evidence type="ECO:0000313" key="1">
    <source>
        <dbReference type="EMBL" id="CAD7632197.1"/>
    </source>
</evidence>
<dbReference type="Proteomes" id="UP000759131">
    <property type="component" value="Unassembled WGS sequence"/>
</dbReference>
<dbReference type="EMBL" id="CAJPIZ010010582">
    <property type="protein sequence ID" value="CAG2112627.1"/>
    <property type="molecule type" value="Genomic_DNA"/>
</dbReference>
<dbReference type="EMBL" id="OC865157">
    <property type="protein sequence ID" value="CAD7632197.1"/>
    <property type="molecule type" value="Genomic_DNA"/>
</dbReference>
<dbReference type="AlphaFoldDB" id="A0A7R9KZ87"/>
<sequence length="113" mass="12633">MRQQTQHKGSTDEEVIQSDIESNDGIDCDINVESDNETIDGTVDESVVTNQTQDITNGCLKETTIQFIKLQTKGFVSKKTLNQTLIQMMASIVTLIVIQITRQSVEVLIKMKT</sequence>
<proteinExistence type="predicted"/>